<dbReference type="AlphaFoldDB" id="A0A1G8XMS7"/>
<dbReference type="SUPFAM" id="SSF51161">
    <property type="entry name" value="Trimeric LpxA-like enzymes"/>
    <property type="match status" value="1"/>
</dbReference>
<accession>A0A1G8XMS7</accession>
<keyword evidence="7" id="KW-0012">Acyltransferase</keyword>
<evidence type="ECO:0000256" key="6">
    <source>
        <dbReference type="ARBA" id="ARBA00023192"/>
    </source>
</evidence>
<evidence type="ECO:0000256" key="1">
    <source>
        <dbReference type="ARBA" id="ARBA00004876"/>
    </source>
</evidence>
<evidence type="ECO:0000256" key="5">
    <source>
        <dbReference type="ARBA" id="ARBA00022679"/>
    </source>
</evidence>
<proteinExistence type="inferred from homology"/>
<dbReference type="InterPro" id="IPR045304">
    <property type="entry name" value="LbH_SAT"/>
</dbReference>
<sequence>MGKIGMNIESISLIKVSEDILSIIKQNKQPLHGKLSFEKEVIINTAKNILEDASYFSQKDPAAEQSIEYVYHSYSAFKAVMYYRISHMLYSIGQQDEQLYYLKFLAKSISEKAKVETGIEIHPAATIGVPFIIDHGIGTVIGETTEIGSRCYFLQGVILGSEGIGNNESGKRHPTIGDDVEIGAHVRVLGPITIGDCVKISPYCVIRDSIPTGAKVVLNTEYQLKMEGQGSILVYGVVATDKDTIAIYGENLKDLQASFICSSDTRHRVSTHVVENSNRVLSIKINVFAEIPDNTFEDKNAFKDISLVLKKKDDVVLIINRCKAIQKILYHQVQEKNTAITYVHQR</sequence>
<name>A0A1G8XMS7_ANEMI</name>
<keyword evidence="6" id="KW-0198">Cysteine biosynthesis</keyword>
<dbReference type="Proteomes" id="UP000182836">
    <property type="component" value="Unassembled WGS sequence"/>
</dbReference>
<organism evidence="9 10">
    <name type="scientific">Aneurinibacillus migulanus</name>
    <name type="common">Bacillus migulanus</name>
    <dbReference type="NCBI Taxonomy" id="47500"/>
    <lineage>
        <taxon>Bacteria</taxon>
        <taxon>Bacillati</taxon>
        <taxon>Bacillota</taxon>
        <taxon>Bacilli</taxon>
        <taxon>Bacillales</taxon>
        <taxon>Paenibacillaceae</taxon>
        <taxon>Aneurinibacillus group</taxon>
        <taxon>Aneurinibacillus</taxon>
    </lineage>
</organism>
<evidence type="ECO:0000256" key="4">
    <source>
        <dbReference type="ARBA" id="ARBA00022605"/>
    </source>
</evidence>
<evidence type="ECO:0000313" key="9">
    <source>
        <dbReference type="EMBL" id="SDJ91080.1"/>
    </source>
</evidence>
<evidence type="ECO:0000256" key="8">
    <source>
        <dbReference type="ARBA" id="ARBA00049486"/>
    </source>
</evidence>
<comment type="similarity">
    <text evidence="2">Belongs to the transferase hexapeptide repeat family.</text>
</comment>
<evidence type="ECO:0000256" key="2">
    <source>
        <dbReference type="ARBA" id="ARBA00007274"/>
    </source>
</evidence>
<dbReference type="GO" id="GO:0019344">
    <property type="term" value="P:cysteine biosynthetic process"/>
    <property type="evidence" value="ECO:0007669"/>
    <property type="project" value="UniProtKB-KW"/>
</dbReference>
<evidence type="ECO:0000256" key="3">
    <source>
        <dbReference type="ARBA" id="ARBA00013266"/>
    </source>
</evidence>
<dbReference type="InterPro" id="IPR011004">
    <property type="entry name" value="Trimer_LpxA-like_sf"/>
</dbReference>
<reference evidence="9 10" key="1">
    <citation type="submission" date="2016-10" db="EMBL/GenBank/DDBJ databases">
        <authorList>
            <person name="de Groot N.N."/>
        </authorList>
    </citation>
    <scope>NUCLEOTIDE SEQUENCE [LARGE SCALE GENOMIC DNA]</scope>
    <source>
        <strain evidence="9 10">DSM 2895</strain>
    </source>
</reference>
<dbReference type="Gene3D" id="2.160.10.10">
    <property type="entry name" value="Hexapeptide repeat proteins"/>
    <property type="match status" value="1"/>
</dbReference>
<gene>
    <name evidence="9" type="ORF">SAMN04487909_13219</name>
</gene>
<dbReference type="PANTHER" id="PTHR42811">
    <property type="entry name" value="SERINE ACETYLTRANSFERASE"/>
    <property type="match status" value="1"/>
</dbReference>
<keyword evidence="4" id="KW-0028">Amino-acid biosynthesis</keyword>
<dbReference type="InterPro" id="IPR001451">
    <property type="entry name" value="Hexapep"/>
</dbReference>
<dbReference type="EMBL" id="FNED01000032">
    <property type="protein sequence ID" value="SDJ91080.1"/>
    <property type="molecule type" value="Genomic_DNA"/>
</dbReference>
<dbReference type="CDD" id="cd03354">
    <property type="entry name" value="LbH_SAT"/>
    <property type="match status" value="1"/>
</dbReference>
<evidence type="ECO:0000256" key="7">
    <source>
        <dbReference type="ARBA" id="ARBA00023315"/>
    </source>
</evidence>
<comment type="catalytic activity">
    <reaction evidence="8">
        <text>L-serine + acetyl-CoA = O-acetyl-L-serine + CoA</text>
        <dbReference type="Rhea" id="RHEA:24560"/>
        <dbReference type="ChEBI" id="CHEBI:33384"/>
        <dbReference type="ChEBI" id="CHEBI:57287"/>
        <dbReference type="ChEBI" id="CHEBI:57288"/>
        <dbReference type="ChEBI" id="CHEBI:58340"/>
        <dbReference type="EC" id="2.3.1.30"/>
    </reaction>
</comment>
<dbReference type="EC" id="2.3.1.30" evidence="3"/>
<dbReference type="Pfam" id="PF00132">
    <property type="entry name" value="Hexapep"/>
    <property type="match status" value="1"/>
</dbReference>
<keyword evidence="5 9" id="KW-0808">Transferase</keyword>
<protein>
    <recommendedName>
        <fullName evidence="3">serine O-acetyltransferase</fullName>
        <ecNumber evidence="3">2.3.1.30</ecNumber>
    </recommendedName>
</protein>
<comment type="pathway">
    <text evidence="1">Amino-acid biosynthesis; L-cysteine biosynthesis; L-cysteine from L-serine: step 1/2.</text>
</comment>
<dbReference type="GO" id="GO:0009001">
    <property type="term" value="F:serine O-acetyltransferase activity"/>
    <property type="evidence" value="ECO:0007669"/>
    <property type="project" value="UniProtKB-EC"/>
</dbReference>
<dbReference type="InterPro" id="IPR042122">
    <property type="entry name" value="Ser_AcTrfase_N_sf"/>
</dbReference>
<evidence type="ECO:0000313" key="10">
    <source>
        <dbReference type="Proteomes" id="UP000182836"/>
    </source>
</evidence>
<dbReference type="Gene3D" id="1.10.3130.10">
    <property type="entry name" value="serine acetyltransferase, domain 1"/>
    <property type="match status" value="1"/>
</dbReference>